<dbReference type="NCBIfam" id="NF010737">
    <property type="entry name" value="PRK14139.1"/>
    <property type="match status" value="1"/>
</dbReference>
<evidence type="ECO:0000256" key="2">
    <source>
        <dbReference type="ARBA" id="ARBA00023186"/>
    </source>
</evidence>
<keyword evidence="2 3" id="KW-0143">Chaperone</keyword>
<keyword evidence="6" id="KW-0175">Coiled coil</keyword>
<dbReference type="Gene3D" id="2.30.22.10">
    <property type="entry name" value="Head domain of nucleotide exchange factor GrpE"/>
    <property type="match status" value="1"/>
</dbReference>
<dbReference type="NCBIfam" id="NF010738">
    <property type="entry name" value="PRK14140.1"/>
    <property type="match status" value="1"/>
</dbReference>
<dbReference type="PANTHER" id="PTHR21237">
    <property type="entry name" value="GRPE PROTEIN"/>
    <property type="match status" value="1"/>
</dbReference>
<reference evidence="8 9" key="1">
    <citation type="submission" date="2021-03" db="EMBL/GenBank/DDBJ databases">
        <title>Novel species identification of genus Shewanella.</title>
        <authorList>
            <person name="Liu G."/>
            <person name="Zhang Q."/>
        </authorList>
    </citation>
    <scope>NUCLEOTIDE SEQUENCE [LARGE SCALE GENOMIC DNA]</scope>
    <source>
        <strain evidence="8 9">FJAT-51800</strain>
    </source>
</reference>
<evidence type="ECO:0000313" key="8">
    <source>
        <dbReference type="EMBL" id="QSX32799.1"/>
    </source>
</evidence>
<feature type="compositionally biased region" description="Low complexity" evidence="7">
    <location>
        <begin position="18"/>
        <end position="32"/>
    </location>
</feature>
<dbReference type="EMBL" id="CP071503">
    <property type="protein sequence ID" value="QSX32799.1"/>
    <property type="molecule type" value="Genomic_DNA"/>
</dbReference>
<dbReference type="SUPFAM" id="SSF58014">
    <property type="entry name" value="Coiled-coil domain of nucleotide exchange factor GrpE"/>
    <property type="match status" value="1"/>
</dbReference>
<dbReference type="RefSeq" id="WP_207354039.1">
    <property type="nucleotide sequence ID" value="NZ_CP071503.1"/>
</dbReference>
<comment type="subunit">
    <text evidence="3">Homodimer.</text>
</comment>
<keyword evidence="3" id="KW-0963">Cytoplasm</keyword>
<comment type="subcellular location">
    <subcellularLocation>
        <location evidence="3">Cytoplasm</location>
    </subcellularLocation>
</comment>
<name>A0ABX7QN61_9GAMM</name>
<protein>
    <recommendedName>
        <fullName evidence="3 4">Protein GrpE</fullName>
    </recommendedName>
    <alternativeName>
        <fullName evidence="3">HSP-70 cofactor</fullName>
    </alternativeName>
</protein>
<dbReference type="InterPro" id="IPR013805">
    <property type="entry name" value="GrpE_CC"/>
</dbReference>
<sequence>MSNESSKAGQEQVEEVVETVQENETGATETTAENVADVIDELTQANFRIEELEQALAEAEAKVAEQKDSVLRAAAESENVRRRAALDVEKAHKFALEKFANELLPVIDNMERALVGAENADDAIKPVLEGVELTLKTFISAVEKFGVKAVDPVGEAFNPEQHQAIGMQPSAEFPANTVMLVMQKGYLLNDRLLRPAMVMVSQGGASVDTQA</sequence>
<dbReference type="InterPro" id="IPR000740">
    <property type="entry name" value="GrpE"/>
</dbReference>
<dbReference type="PROSITE" id="PS01071">
    <property type="entry name" value="GRPE"/>
    <property type="match status" value="1"/>
</dbReference>
<evidence type="ECO:0000256" key="1">
    <source>
        <dbReference type="ARBA" id="ARBA00009054"/>
    </source>
</evidence>
<evidence type="ECO:0000256" key="3">
    <source>
        <dbReference type="HAMAP-Rule" id="MF_01151"/>
    </source>
</evidence>
<dbReference type="SUPFAM" id="SSF51064">
    <property type="entry name" value="Head domain of nucleotide exchange factor GrpE"/>
    <property type="match status" value="1"/>
</dbReference>
<dbReference type="CDD" id="cd00446">
    <property type="entry name" value="GrpE"/>
    <property type="match status" value="1"/>
</dbReference>
<feature type="coiled-coil region" evidence="6">
    <location>
        <begin position="35"/>
        <end position="76"/>
    </location>
</feature>
<feature type="region of interest" description="Disordered" evidence="7">
    <location>
        <begin position="1"/>
        <end position="32"/>
    </location>
</feature>
<evidence type="ECO:0000256" key="4">
    <source>
        <dbReference type="RuleBase" id="RU000639"/>
    </source>
</evidence>
<proteinExistence type="inferred from homology"/>
<organism evidence="8 9">
    <name type="scientific">Shewanella avicenniae</name>
    <dbReference type="NCBI Taxonomy" id="2814294"/>
    <lineage>
        <taxon>Bacteria</taxon>
        <taxon>Pseudomonadati</taxon>
        <taxon>Pseudomonadota</taxon>
        <taxon>Gammaproteobacteria</taxon>
        <taxon>Alteromonadales</taxon>
        <taxon>Shewanellaceae</taxon>
        <taxon>Shewanella</taxon>
    </lineage>
</organism>
<comment type="similarity">
    <text evidence="1 3 5">Belongs to the GrpE family.</text>
</comment>
<keyword evidence="3 4" id="KW-0346">Stress response</keyword>
<dbReference type="Pfam" id="PF01025">
    <property type="entry name" value="GrpE"/>
    <property type="match status" value="1"/>
</dbReference>
<dbReference type="PANTHER" id="PTHR21237:SF23">
    <property type="entry name" value="GRPE PROTEIN HOMOLOG, MITOCHONDRIAL"/>
    <property type="match status" value="1"/>
</dbReference>
<dbReference type="InterPro" id="IPR009012">
    <property type="entry name" value="GrpE_head"/>
</dbReference>
<dbReference type="HAMAP" id="MF_01151">
    <property type="entry name" value="GrpE"/>
    <property type="match status" value="1"/>
</dbReference>
<keyword evidence="9" id="KW-1185">Reference proteome</keyword>
<comment type="function">
    <text evidence="3 4">Participates actively in the response to hyperosmotic and heat shock by preventing the aggregation of stress-denatured proteins, in association with DnaK and GrpE. It is the nucleotide exchange factor for DnaK and may function as a thermosensor. Unfolded proteins bind initially to DnaJ; upon interaction with the DnaJ-bound protein, DnaK hydrolyzes its bound ATP, resulting in the formation of a stable complex. GrpE releases ADP from DnaK; ATP binding to DnaK triggers the release of the substrate protein, thus completing the reaction cycle. Several rounds of ATP-dependent interactions between DnaJ, DnaK and GrpE are required for fully efficient folding.</text>
</comment>
<dbReference type="Proteomes" id="UP000662770">
    <property type="component" value="Chromosome"/>
</dbReference>
<evidence type="ECO:0000256" key="7">
    <source>
        <dbReference type="SAM" id="MobiDB-lite"/>
    </source>
</evidence>
<dbReference type="NCBIfam" id="NF010748">
    <property type="entry name" value="PRK14150.1"/>
    <property type="match status" value="1"/>
</dbReference>
<dbReference type="PRINTS" id="PR00773">
    <property type="entry name" value="GRPEPROTEIN"/>
</dbReference>
<evidence type="ECO:0000256" key="6">
    <source>
        <dbReference type="SAM" id="Coils"/>
    </source>
</evidence>
<evidence type="ECO:0000313" key="9">
    <source>
        <dbReference type="Proteomes" id="UP000662770"/>
    </source>
</evidence>
<dbReference type="Gene3D" id="3.90.20.20">
    <property type="match status" value="1"/>
</dbReference>
<gene>
    <name evidence="3 8" type="primary">grpE</name>
    <name evidence="8" type="ORF">JYB87_13745</name>
</gene>
<evidence type="ECO:0000256" key="5">
    <source>
        <dbReference type="RuleBase" id="RU004478"/>
    </source>
</evidence>
<accession>A0ABX7QN61</accession>